<dbReference type="AlphaFoldDB" id="A0A7M5XJ30"/>
<organism evidence="4 5">
    <name type="scientific">Clytia hemisphaerica</name>
    <dbReference type="NCBI Taxonomy" id="252671"/>
    <lineage>
        <taxon>Eukaryota</taxon>
        <taxon>Metazoa</taxon>
        <taxon>Cnidaria</taxon>
        <taxon>Hydrozoa</taxon>
        <taxon>Hydroidolina</taxon>
        <taxon>Leptothecata</taxon>
        <taxon>Obeliida</taxon>
        <taxon>Clytiidae</taxon>
        <taxon>Clytia</taxon>
    </lineage>
</organism>
<name>A0A7M5XJ30_9CNID</name>
<dbReference type="EnsemblMetazoa" id="CLYHEMT024113.1">
    <property type="protein sequence ID" value="CLYHEMP024113.1"/>
    <property type="gene ID" value="CLYHEMG024113"/>
</dbReference>
<comment type="similarity">
    <text evidence="1">Belongs to the IFT43 family.</text>
</comment>
<dbReference type="PANTHER" id="PTHR33724">
    <property type="entry name" value="INTRAFLAGELLAR TRANSPORT PROTEIN 43 HOMOLOG"/>
    <property type="match status" value="1"/>
</dbReference>
<feature type="region of interest" description="Disordered" evidence="3">
    <location>
        <begin position="1"/>
        <end position="101"/>
    </location>
</feature>
<feature type="compositionally biased region" description="Low complexity" evidence="3">
    <location>
        <begin position="24"/>
        <end position="43"/>
    </location>
</feature>
<evidence type="ECO:0000313" key="5">
    <source>
        <dbReference type="Proteomes" id="UP000594262"/>
    </source>
</evidence>
<dbReference type="Proteomes" id="UP000594262">
    <property type="component" value="Unplaced"/>
</dbReference>
<evidence type="ECO:0000256" key="3">
    <source>
        <dbReference type="SAM" id="MobiDB-lite"/>
    </source>
</evidence>
<sequence length="196" mass="21849">MEDSPKREIKQGRRAGNLFQTAGSNASTNESNNNASKTEASSSLSPRPARKQGGWADDIKEKKRGKFGRMLEEEDERLKQDATVVLDNDGDDIPIIPELDDVTEDDMASQVAAPPSVLVTRIATYKELDHDFEKHTGLLTLDGDIDLKLLGNVLAPESEIQEADKSWNWDRVFTEVSSELRSEWEQTKSLTSSNKD</sequence>
<evidence type="ECO:0000313" key="4">
    <source>
        <dbReference type="EnsemblMetazoa" id="CLYHEMP024113.1"/>
    </source>
</evidence>
<dbReference type="GO" id="GO:0035721">
    <property type="term" value="P:intraciliary retrograde transport"/>
    <property type="evidence" value="ECO:0007669"/>
    <property type="project" value="TreeGrafter"/>
</dbReference>
<evidence type="ECO:0000256" key="2">
    <source>
        <dbReference type="ARBA" id="ARBA00022794"/>
    </source>
</evidence>
<dbReference type="GeneID" id="136813507"/>
<dbReference type="PANTHER" id="PTHR33724:SF1">
    <property type="entry name" value="INTRAFLAGELLAR TRANSPORT PROTEIN 43 HOMOLOG"/>
    <property type="match status" value="1"/>
</dbReference>
<proteinExistence type="inferred from homology"/>
<dbReference type="GO" id="GO:0030991">
    <property type="term" value="C:intraciliary transport particle A"/>
    <property type="evidence" value="ECO:0007669"/>
    <property type="project" value="InterPro"/>
</dbReference>
<evidence type="ECO:0008006" key="6">
    <source>
        <dbReference type="Google" id="ProtNLM"/>
    </source>
</evidence>
<evidence type="ECO:0000256" key="1">
    <source>
        <dbReference type="ARBA" id="ARBA00007563"/>
    </source>
</evidence>
<dbReference type="OrthoDB" id="206950at2759"/>
<feature type="compositionally biased region" description="Acidic residues" evidence="3">
    <location>
        <begin position="88"/>
        <end position="101"/>
    </location>
</feature>
<dbReference type="InterPro" id="IPR029302">
    <property type="entry name" value="IFT43"/>
</dbReference>
<dbReference type="Pfam" id="PF15305">
    <property type="entry name" value="IFT43"/>
    <property type="match status" value="1"/>
</dbReference>
<feature type="compositionally biased region" description="Basic and acidic residues" evidence="3">
    <location>
        <begin position="1"/>
        <end position="11"/>
    </location>
</feature>
<keyword evidence="2" id="KW-0970">Cilium biogenesis/degradation</keyword>
<dbReference type="RefSeq" id="XP_066926124.1">
    <property type="nucleotide sequence ID" value="XM_067070023.1"/>
</dbReference>
<keyword evidence="5" id="KW-1185">Reference proteome</keyword>
<reference evidence="4" key="1">
    <citation type="submission" date="2021-01" db="UniProtKB">
        <authorList>
            <consortium name="EnsemblMetazoa"/>
        </authorList>
    </citation>
    <scope>IDENTIFICATION</scope>
</reference>
<dbReference type="GO" id="GO:0005929">
    <property type="term" value="C:cilium"/>
    <property type="evidence" value="ECO:0007669"/>
    <property type="project" value="TreeGrafter"/>
</dbReference>
<accession>A0A7M5XJ30</accession>
<protein>
    <recommendedName>
        <fullName evidence="6">Intraflagellar transport protein 43</fullName>
    </recommendedName>
</protein>